<keyword evidence="7 8" id="KW-0998">Cell outer membrane</keyword>
<dbReference type="InterPro" id="IPR037066">
    <property type="entry name" value="Plug_dom_sf"/>
</dbReference>
<proteinExistence type="inferred from homology"/>
<dbReference type="EMBL" id="PIPO01000003">
    <property type="protein sequence ID" value="RUO33005.1"/>
    <property type="molecule type" value="Genomic_DNA"/>
</dbReference>
<keyword evidence="3 8" id="KW-1134">Transmembrane beta strand</keyword>
<keyword evidence="4 8" id="KW-0812">Transmembrane</keyword>
<dbReference type="InterPro" id="IPR000531">
    <property type="entry name" value="Beta-barrel_TonB"/>
</dbReference>
<organism evidence="13 14">
    <name type="scientific">Aliidiomarina soli</name>
    <dbReference type="NCBI Taxonomy" id="1928574"/>
    <lineage>
        <taxon>Bacteria</taxon>
        <taxon>Pseudomonadati</taxon>
        <taxon>Pseudomonadota</taxon>
        <taxon>Gammaproteobacteria</taxon>
        <taxon>Alteromonadales</taxon>
        <taxon>Idiomarinaceae</taxon>
        <taxon>Aliidiomarina</taxon>
    </lineage>
</organism>
<feature type="domain" description="TonB-dependent receptor plug" evidence="12">
    <location>
        <begin position="60"/>
        <end position="173"/>
    </location>
</feature>
<keyword evidence="2 8" id="KW-0813">Transport</keyword>
<dbReference type="PANTHER" id="PTHR47234">
    <property type="match status" value="1"/>
</dbReference>
<dbReference type="Pfam" id="PF00593">
    <property type="entry name" value="TonB_dep_Rec_b-barrel"/>
    <property type="match status" value="1"/>
</dbReference>
<evidence type="ECO:0000256" key="9">
    <source>
        <dbReference type="RuleBase" id="RU003357"/>
    </source>
</evidence>
<feature type="chain" id="PRO_5019142014" evidence="10">
    <location>
        <begin position="32"/>
        <end position="962"/>
    </location>
</feature>
<dbReference type="PROSITE" id="PS52016">
    <property type="entry name" value="TONB_DEPENDENT_REC_3"/>
    <property type="match status" value="1"/>
</dbReference>
<evidence type="ECO:0000256" key="4">
    <source>
        <dbReference type="ARBA" id="ARBA00022692"/>
    </source>
</evidence>
<dbReference type="Gene3D" id="2.170.130.10">
    <property type="entry name" value="TonB-dependent receptor, plug domain"/>
    <property type="match status" value="1"/>
</dbReference>
<dbReference type="Pfam" id="PF07715">
    <property type="entry name" value="Plug"/>
    <property type="match status" value="1"/>
</dbReference>
<evidence type="ECO:0000313" key="13">
    <source>
        <dbReference type="EMBL" id="RUO33005.1"/>
    </source>
</evidence>
<evidence type="ECO:0000256" key="8">
    <source>
        <dbReference type="PROSITE-ProRule" id="PRU01360"/>
    </source>
</evidence>
<evidence type="ECO:0000313" key="14">
    <source>
        <dbReference type="Proteomes" id="UP000287823"/>
    </source>
</evidence>
<evidence type="ECO:0000256" key="3">
    <source>
        <dbReference type="ARBA" id="ARBA00022452"/>
    </source>
</evidence>
<protein>
    <submittedName>
        <fullName evidence="13">TonB-dependent receptor</fullName>
    </submittedName>
</protein>
<evidence type="ECO:0000256" key="1">
    <source>
        <dbReference type="ARBA" id="ARBA00004571"/>
    </source>
</evidence>
<dbReference type="InterPro" id="IPR039426">
    <property type="entry name" value="TonB-dep_rcpt-like"/>
</dbReference>
<evidence type="ECO:0000256" key="6">
    <source>
        <dbReference type="ARBA" id="ARBA00023136"/>
    </source>
</evidence>
<feature type="domain" description="TonB-dependent receptor-like beta-barrel" evidence="11">
    <location>
        <begin position="420"/>
        <end position="933"/>
    </location>
</feature>
<keyword evidence="10" id="KW-0732">Signal</keyword>
<gene>
    <name evidence="13" type="ORF">CWE14_07105</name>
</gene>
<dbReference type="InterPro" id="IPR036942">
    <property type="entry name" value="Beta-barrel_TonB_sf"/>
</dbReference>
<dbReference type="SUPFAM" id="SSF56935">
    <property type="entry name" value="Porins"/>
    <property type="match status" value="1"/>
</dbReference>
<sequence>MSRKSFLASSIRSALVVSLGAGLLAAPAAFAQQEAEEQEAQDRTERIQVTGSRIARPELSQAAPVVSIGREELANFGSPDLGQILAELPAIGATDTLIGNRESNASAGVSSADLRRLGASRTLVLVNGKRHVAGDPGSAQVDLSTIPSAMIERIEIMTGGASAIYGSDAVSGVINVITRRDFEGVEFNARGTTSTEGVGARTHEFSLVGGGDFMNGRGNATFNIGMNRIQETMESDIRQFDYWGTVLNPEDTGRLDGIPDRFWAPGVGTEYLSGTGVIPLGPFYGFFPDGSWQEQPERQGSNSALFGWFPDGCETCGYPDDWVNFQPGLNRVTAGSSLNFEMNDNARLYADFKYVEADVTQQFQPMFEQGMVINVDDNPYLPEDLRAIFQGAGIEEVPLWKWFDDWGPRTADNRRQTFRTVMGVDGIFDMNRSFLQYDVYYGYGETRNSRTTQNEIIRNAAGVSNVNAAIDTIRDGDGNIVCRDPDAGLVNAGGECVPYNPFGTNATPEAIAFISHDSNRQDVITQEYVGASFVTDTANFFELQGGAIDVAFGAEWREETSSTTTDAFTKAGLSGSAATPDAFGSYDVTEGFVEVNLPILAGLRGVEELTVDLAYRAADYSHAGSADAWKVGFMYAPIPDVRLRGTIGQAVRAPNITEAFDPQSPGFVNVTDPCDQTRQDMNPNRAANCAALGIPADFESVTNASIDLVSGGNPNLDVETSDSWTAGVVWTPSYVEGLSLTLDIYDIQIEDAITFIQPQDIINNCVDSEGGLSTDFCPQVTRGDDLQLTAVTSGYLNAAAIETRGIELDVRYRTDLARWDLPGSLSSSLFVNHLDKWVRYDFQDQPELDNVNDGQVGDPSWQFRLTNTYRLNDWSANWTMRFIDRSALFNVTPRLESYENVSPGYIGSITTHDISGTYYFGENLTFNAGIRNVLDKVPPGYTGNALYDLVGRRVFAGVTFNF</sequence>
<evidence type="ECO:0000259" key="12">
    <source>
        <dbReference type="Pfam" id="PF07715"/>
    </source>
</evidence>
<reference evidence="13 14" key="1">
    <citation type="journal article" date="2011" name="Front. Microbiol.">
        <title>Genomic signatures of strain selection and enhancement in Bacillus atrophaeus var. globigii, a historical biowarfare simulant.</title>
        <authorList>
            <person name="Gibbons H.S."/>
            <person name="Broomall S.M."/>
            <person name="McNew L.A."/>
            <person name="Daligault H."/>
            <person name="Chapman C."/>
            <person name="Bruce D."/>
            <person name="Karavis M."/>
            <person name="Krepps M."/>
            <person name="McGregor P.A."/>
            <person name="Hong C."/>
            <person name="Park K.H."/>
            <person name="Akmal A."/>
            <person name="Feldman A."/>
            <person name="Lin J.S."/>
            <person name="Chang W.E."/>
            <person name="Higgs B.W."/>
            <person name="Demirev P."/>
            <person name="Lindquist J."/>
            <person name="Liem A."/>
            <person name="Fochler E."/>
            <person name="Read T.D."/>
            <person name="Tapia R."/>
            <person name="Johnson S."/>
            <person name="Bishop-Lilly K.A."/>
            <person name="Detter C."/>
            <person name="Han C."/>
            <person name="Sozhamannan S."/>
            <person name="Rosenzweig C.N."/>
            <person name="Skowronski E.W."/>
        </authorList>
    </citation>
    <scope>NUCLEOTIDE SEQUENCE [LARGE SCALE GENOMIC DNA]</scope>
    <source>
        <strain evidence="13 14">Y4G10-17</strain>
    </source>
</reference>
<dbReference type="Proteomes" id="UP000287823">
    <property type="component" value="Unassembled WGS sequence"/>
</dbReference>
<accession>A0A432WGX9</accession>
<name>A0A432WGX9_9GAMM</name>
<comment type="similarity">
    <text evidence="8 9">Belongs to the TonB-dependent receptor family.</text>
</comment>
<evidence type="ECO:0000256" key="7">
    <source>
        <dbReference type="ARBA" id="ARBA00023237"/>
    </source>
</evidence>
<evidence type="ECO:0000256" key="10">
    <source>
        <dbReference type="SAM" id="SignalP"/>
    </source>
</evidence>
<comment type="caution">
    <text evidence="13">The sequence shown here is derived from an EMBL/GenBank/DDBJ whole genome shotgun (WGS) entry which is preliminary data.</text>
</comment>
<keyword evidence="14" id="KW-1185">Reference proteome</keyword>
<keyword evidence="5 9" id="KW-0798">TonB box</keyword>
<evidence type="ECO:0000259" key="11">
    <source>
        <dbReference type="Pfam" id="PF00593"/>
    </source>
</evidence>
<dbReference type="RefSeq" id="WP_126798750.1">
    <property type="nucleotide sequence ID" value="NZ_PIPO01000003.1"/>
</dbReference>
<dbReference type="AlphaFoldDB" id="A0A432WGX9"/>
<dbReference type="GO" id="GO:0009279">
    <property type="term" value="C:cell outer membrane"/>
    <property type="evidence" value="ECO:0007669"/>
    <property type="project" value="UniProtKB-SubCell"/>
</dbReference>
<dbReference type="Gene3D" id="2.40.170.20">
    <property type="entry name" value="TonB-dependent receptor, beta-barrel domain"/>
    <property type="match status" value="1"/>
</dbReference>
<evidence type="ECO:0000256" key="5">
    <source>
        <dbReference type="ARBA" id="ARBA00023077"/>
    </source>
</evidence>
<evidence type="ECO:0000256" key="2">
    <source>
        <dbReference type="ARBA" id="ARBA00022448"/>
    </source>
</evidence>
<dbReference type="InterPro" id="IPR012910">
    <property type="entry name" value="Plug_dom"/>
</dbReference>
<comment type="subcellular location">
    <subcellularLocation>
        <location evidence="1 8">Cell outer membrane</location>
        <topology evidence="1 8">Multi-pass membrane protein</topology>
    </subcellularLocation>
</comment>
<keyword evidence="13" id="KW-0675">Receptor</keyword>
<feature type="signal peptide" evidence="10">
    <location>
        <begin position="1"/>
        <end position="31"/>
    </location>
</feature>
<keyword evidence="6 8" id="KW-0472">Membrane</keyword>
<dbReference type="PANTHER" id="PTHR47234:SF2">
    <property type="entry name" value="TONB-DEPENDENT RECEPTOR"/>
    <property type="match status" value="1"/>
</dbReference>